<reference evidence="1 2" key="1">
    <citation type="submission" date="2018-05" db="EMBL/GenBank/DDBJ databases">
        <title>The draft genome of strain NS-104.</title>
        <authorList>
            <person name="Hang P."/>
            <person name="Jiang J."/>
        </authorList>
    </citation>
    <scope>NUCLEOTIDE SEQUENCE [LARGE SCALE GENOMIC DNA]</scope>
    <source>
        <strain evidence="1 2">NS-104</strain>
    </source>
</reference>
<dbReference type="Proteomes" id="UP000245252">
    <property type="component" value="Unassembled WGS sequence"/>
</dbReference>
<accession>A0A2U2DGU5</accession>
<keyword evidence="2" id="KW-1185">Reference proteome</keyword>
<dbReference type="AlphaFoldDB" id="A0A2U2DGU5"/>
<evidence type="ECO:0000313" key="2">
    <source>
        <dbReference type="Proteomes" id="UP000245252"/>
    </source>
</evidence>
<protein>
    <submittedName>
        <fullName evidence="1">Uncharacterized protein</fullName>
    </submittedName>
</protein>
<organism evidence="1 2">
    <name type="scientific">Metarhizobium album</name>
    <dbReference type="NCBI Taxonomy" id="2182425"/>
    <lineage>
        <taxon>Bacteria</taxon>
        <taxon>Pseudomonadati</taxon>
        <taxon>Pseudomonadota</taxon>
        <taxon>Alphaproteobacteria</taxon>
        <taxon>Hyphomicrobiales</taxon>
        <taxon>Rhizobiaceae</taxon>
        <taxon>Metarhizobium</taxon>
    </lineage>
</organism>
<sequence>MPSFKIILRLALQLFAMEFRTNAKLRYTVNGVSPSLVNSQLIGKIYDRPVLVLADLTDCYPSCNK</sequence>
<name>A0A2U2DGU5_9HYPH</name>
<comment type="caution">
    <text evidence="1">The sequence shown here is derived from an EMBL/GenBank/DDBJ whole genome shotgun (WGS) entry which is preliminary data.</text>
</comment>
<proteinExistence type="predicted"/>
<evidence type="ECO:0000313" key="1">
    <source>
        <dbReference type="EMBL" id="PWE52529.1"/>
    </source>
</evidence>
<dbReference type="EMBL" id="QFBC01000024">
    <property type="protein sequence ID" value="PWE52529.1"/>
    <property type="molecule type" value="Genomic_DNA"/>
</dbReference>
<gene>
    <name evidence="1" type="ORF">DEM27_30655</name>
</gene>